<evidence type="ECO:0000313" key="2">
    <source>
        <dbReference type="EMBL" id="WOF15658.1"/>
    </source>
</evidence>
<evidence type="ECO:0000256" key="1">
    <source>
        <dbReference type="SAM" id="Phobius"/>
    </source>
</evidence>
<keyword evidence="1" id="KW-1133">Transmembrane helix</keyword>
<dbReference type="Pfam" id="PF22564">
    <property type="entry name" value="HAAS"/>
    <property type="match status" value="1"/>
</dbReference>
<proteinExistence type="predicted"/>
<keyword evidence="1" id="KW-0812">Transmembrane</keyword>
<accession>A0AA97I2I8</accession>
<feature type="transmembrane region" description="Helical" evidence="1">
    <location>
        <begin position="102"/>
        <end position="127"/>
    </location>
</feature>
<evidence type="ECO:0000313" key="3">
    <source>
        <dbReference type="Proteomes" id="UP001301797"/>
    </source>
</evidence>
<feature type="transmembrane region" description="Helical" evidence="1">
    <location>
        <begin position="147"/>
        <end position="176"/>
    </location>
</feature>
<dbReference type="RefSeq" id="WP_317137231.1">
    <property type="nucleotide sequence ID" value="NZ_CP043875.1"/>
</dbReference>
<dbReference type="AlphaFoldDB" id="A0AA97I2I8"/>
<keyword evidence="3" id="KW-1185">Reference proteome</keyword>
<gene>
    <name evidence="2" type="ORF">F1737_02625</name>
</gene>
<organism evidence="2 3">
    <name type="scientific">Methanochimaera problematica</name>
    <dbReference type="NCBI Taxonomy" id="2609417"/>
    <lineage>
        <taxon>Archaea</taxon>
        <taxon>Methanobacteriati</taxon>
        <taxon>Methanobacteriota</taxon>
        <taxon>Stenosarchaea group</taxon>
        <taxon>Methanomicrobia</taxon>
        <taxon>Methanomicrobiales</taxon>
        <taxon>Methanomicrobiaceae</taxon>
        <taxon>Methanochimaera</taxon>
    </lineage>
</organism>
<protein>
    <submittedName>
        <fullName evidence="2">DUF1700 domain-containing protein</fullName>
    </submittedName>
</protein>
<dbReference type="GeneID" id="85229028"/>
<dbReference type="Proteomes" id="UP001301797">
    <property type="component" value="Chromosome"/>
</dbReference>
<feature type="transmembrane region" description="Helical" evidence="1">
    <location>
        <begin position="75"/>
        <end position="95"/>
    </location>
</feature>
<sequence>MEKYEFFEILKENLARLPVNEVQEIVSDYEEHFAFGLEAGRPEEEICEALGNPADIGKNLVAVSYIDAAERSGSLKSLFCAGVAAVGLGFFNILFALAPVVVFAGIILSIFMIGISFVLAGGIVVFFTVLPEAIPPGATVSLPFNTFFANIAASVGFMAGGILITMCGIYVTRFFVRIMARYFRMNASIIKGAYKNDF</sequence>
<name>A0AA97I2I8_9EURY</name>
<reference evidence="2 3" key="1">
    <citation type="submission" date="2019-09" db="EMBL/GenBank/DDBJ databases">
        <title>The complete genome of Methanoplanus sp. FWC-SCC4.</title>
        <authorList>
            <person name="Chen S.-C."/>
            <person name="Zhou Y.-Z."/>
            <person name="Lai M.-C."/>
        </authorList>
    </citation>
    <scope>NUCLEOTIDE SEQUENCE [LARGE SCALE GENOMIC DNA]</scope>
    <source>
        <strain evidence="2 3">FWC-SCC4</strain>
    </source>
</reference>
<dbReference type="EMBL" id="CP043875">
    <property type="protein sequence ID" value="WOF15658.1"/>
    <property type="molecule type" value="Genomic_DNA"/>
</dbReference>
<dbReference type="KEGG" id="mefw:F1737_02625"/>
<keyword evidence="1" id="KW-0472">Membrane</keyword>